<organism evidence="2 3">
    <name type="scientific">Aquimarina litoralis</name>
    <dbReference type="NCBI Taxonomy" id="584605"/>
    <lineage>
        <taxon>Bacteria</taxon>
        <taxon>Pseudomonadati</taxon>
        <taxon>Bacteroidota</taxon>
        <taxon>Flavobacteriia</taxon>
        <taxon>Flavobacteriales</taxon>
        <taxon>Flavobacteriaceae</taxon>
        <taxon>Aquimarina</taxon>
    </lineage>
</organism>
<dbReference type="PANTHER" id="PTHR34386:SF1">
    <property type="entry name" value="GLUTAREDOXIN-LIKE PROTEIN NRDH"/>
    <property type="match status" value="1"/>
</dbReference>
<dbReference type="RefSeq" id="WP_343909512.1">
    <property type="nucleotide sequence ID" value="NZ_BAAAGE010000001.1"/>
</dbReference>
<dbReference type="Proteomes" id="UP001501758">
    <property type="component" value="Unassembled WGS sequence"/>
</dbReference>
<comment type="caution">
    <text evidence="2">The sequence shown here is derived from an EMBL/GenBank/DDBJ whole genome shotgun (WGS) entry which is preliminary data.</text>
</comment>
<sequence length="236" mass="27066">MKKILYILTLLTITNSFSQSTKEFFTKSDAFFKKHVTDGRVDYKTIKSNPGTLNELLDMAATISISKSDPKTFQAFYINGYNLSVIKGIVNNFPTKSPLKIKGFFDKTKYKLAGKETTLNDLENKILRKNFPKEPRFHFALVCAGLGCPPIISEAYTPALLDKQLQRQTTIALNNPNFIKVKGKKVQLSQIFEWYKGDFTQNGSEIDYVNQFRKEKIPSNARISYYPYNWSLNIIK</sequence>
<gene>
    <name evidence="2" type="ORF">GCM10009430_01370</name>
</gene>
<name>A0ABN1IF78_9FLAO</name>
<evidence type="ECO:0000313" key="3">
    <source>
        <dbReference type="Proteomes" id="UP001501758"/>
    </source>
</evidence>
<dbReference type="InterPro" id="IPR051548">
    <property type="entry name" value="Grx-like_ET"/>
</dbReference>
<dbReference type="PANTHER" id="PTHR34386">
    <property type="entry name" value="GLUTAREDOXIN"/>
    <property type="match status" value="1"/>
</dbReference>
<protein>
    <recommendedName>
        <fullName evidence="1">DUF547 domain-containing protein</fullName>
    </recommendedName>
</protein>
<feature type="domain" description="DUF547" evidence="1">
    <location>
        <begin position="72"/>
        <end position="169"/>
    </location>
</feature>
<reference evidence="2 3" key="1">
    <citation type="journal article" date="2019" name="Int. J. Syst. Evol. Microbiol.">
        <title>The Global Catalogue of Microorganisms (GCM) 10K type strain sequencing project: providing services to taxonomists for standard genome sequencing and annotation.</title>
        <authorList>
            <consortium name="The Broad Institute Genomics Platform"/>
            <consortium name="The Broad Institute Genome Sequencing Center for Infectious Disease"/>
            <person name="Wu L."/>
            <person name="Ma J."/>
        </authorList>
    </citation>
    <scope>NUCLEOTIDE SEQUENCE [LARGE SCALE GENOMIC DNA]</scope>
    <source>
        <strain evidence="2 3">JCM 15974</strain>
    </source>
</reference>
<keyword evidence="3" id="KW-1185">Reference proteome</keyword>
<accession>A0ABN1IF78</accession>
<evidence type="ECO:0000259" key="1">
    <source>
        <dbReference type="Pfam" id="PF04784"/>
    </source>
</evidence>
<dbReference type="Pfam" id="PF04784">
    <property type="entry name" value="DUF547"/>
    <property type="match status" value="1"/>
</dbReference>
<proteinExistence type="predicted"/>
<dbReference type="InterPro" id="IPR006869">
    <property type="entry name" value="DUF547"/>
</dbReference>
<evidence type="ECO:0000313" key="2">
    <source>
        <dbReference type="EMBL" id="GAA0711670.1"/>
    </source>
</evidence>
<dbReference type="EMBL" id="BAAAGE010000001">
    <property type="protein sequence ID" value="GAA0711670.1"/>
    <property type="molecule type" value="Genomic_DNA"/>
</dbReference>